<comment type="similarity">
    <text evidence="1">Belongs to the short-chain dehydrogenases/reductases (SDR) family.</text>
</comment>
<organism evidence="4 5">
    <name type="scientific">Mycena chlorophos</name>
    <name type="common">Agaric fungus</name>
    <name type="synonym">Agaricus chlorophos</name>
    <dbReference type="NCBI Taxonomy" id="658473"/>
    <lineage>
        <taxon>Eukaryota</taxon>
        <taxon>Fungi</taxon>
        <taxon>Dikarya</taxon>
        <taxon>Basidiomycota</taxon>
        <taxon>Agaricomycotina</taxon>
        <taxon>Agaricomycetes</taxon>
        <taxon>Agaricomycetidae</taxon>
        <taxon>Agaricales</taxon>
        <taxon>Marasmiineae</taxon>
        <taxon>Mycenaceae</taxon>
        <taxon>Mycena</taxon>
    </lineage>
</organism>
<dbReference type="Proteomes" id="UP000815677">
    <property type="component" value="Unassembled WGS sequence"/>
</dbReference>
<protein>
    <submittedName>
        <fullName evidence="4">NAD(P)-binding protein</fullName>
    </submittedName>
</protein>
<gene>
    <name evidence="4" type="ORF">MCHLO_16435</name>
</gene>
<dbReference type="Gene3D" id="3.40.50.720">
    <property type="entry name" value="NAD(P)-binding Rossmann-like Domain"/>
    <property type="match status" value="1"/>
</dbReference>
<dbReference type="PANTHER" id="PTHR24320">
    <property type="entry name" value="RETINOL DEHYDROGENASE"/>
    <property type="match status" value="1"/>
</dbReference>
<evidence type="ECO:0000256" key="2">
    <source>
        <dbReference type="ARBA" id="ARBA00022857"/>
    </source>
</evidence>
<name>A0ABQ0MAL8_MYCCL</name>
<evidence type="ECO:0000256" key="1">
    <source>
        <dbReference type="ARBA" id="ARBA00006484"/>
    </source>
</evidence>
<dbReference type="InterPro" id="IPR036291">
    <property type="entry name" value="NAD(P)-bd_dom_sf"/>
</dbReference>
<dbReference type="SUPFAM" id="SSF51735">
    <property type="entry name" value="NAD(P)-binding Rossmann-fold domains"/>
    <property type="match status" value="1"/>
</dbReference>
<keyword evidence="3" id="KW-0560">Oxidoreductase</keyword>
<dbReference type="PANTHER" id="PTHR24320:SF236">
    <property type="entry name" value="SHORT-CHAIN DEHYDROGENASE-RELATED"/>
    <property type="match status" value="1"/>
</dbReference>
<dbReference type="EMBL" id="DF849942">
    <property type="protein sequence ID" value="GAT60278.1"/>
    <property type="molecule type" value="Genomic_DNA"/>
</dbReference>
<proteinExistence type="inferred from homology"/>
<evidence type="ECO:0000256" key="3">
    <source>
        <dbReference type="ARBA" id="ARBA00023002"/>
    </source>
</evidence>
<keyword evidence="5" id="KW-1185">Reference proteome</keyword>
<sequence>MGVFFSGMRQSFPAKSAFDPDRDIPDLTGQVIIVTGANVGIGYETAKQLLKHNAKVYVGARSEEKATKAIASLKEQTGKEAVFLRLDLADLPSIKSAVEEFTQKETQLHVLFNNGGVMVPPLEQLTSQGYDLQFGTNVLGHFYFTKLLLPTLISTAAASPSKTARVINTGSFASYLRTSVDFNTVKESPARKRLGVQKLYAQSKFGNAIFSTELQRRYGDQGIVSIALNPGNIQSDLQRHLGSFAKTLMDKTILYPTPYGALTQLWAGTTDAGLSLGGKFVVPWARLGPTPAGSDDQAHAKAVWTWLEEQVANV</sequence>
<dbReference type="PRINTS" id="PR00081">
    <property type="entry name" value="GDHRDH"/>
</dbReference>
<evidence type="ECO:0000313" key="4">
    <source>
        <dbReference type="EMBL" id="GAT60278.1"/>
    </source>
</evidence>
<dbReference type="Pfam" id="PF00106">
    <property type="entry name" value="adh_short"/>
    <property type="match status" value="1"/>
</dbReference>
<reference evidence="4" key="1">
    <citation type="submission" date="2014-09" db="EMBL/GenBank/DDBJ databases">
        <title>Genome sequence of the luminous mushroom Mycena chlorophos for searching fungal bioluminescence genes.</title>
        <authorList>
            <person name="Tanaka Y."/>
            <person name="Kasuga D."/>
            <person name="Oba Y."/>
            <person name="Hase S."/>
            <person name="Sato K."/>
            <person name="Oba Y."/>
            <person name="Sakakibara Y."/>
        </authorList>
    </citation>
    <scope>NUCLEOTIDE SEQUENCE</scope>
</reference>
<evidence type="ECO:0000313" key="5">
    <source>
        <dbReference type="Proteomes" id="UP000815677"/>
    </source>
</evidence>
<dbReference type="InterPro" id="IPR002347">
    <property type="entry name" value="SDR_fam"/>
</dbReference>
<keyword evidence="2" id="KW-0521">NADP</keyword>
<accession>A0ABQ0MAL8</accession>